<feature type="compositionally biased region" description="Low complexity" evidence="1">
    <location>
        <begin position="27"/>
        <end position="59"/>
    </location>
</feature>
<accession>A0A2N4TP72</accession>
<organism evidence="3 4">
    <name type="scientific">Ralstonia pickettii</name>
    <name type="common">Burkholderia pickettii</name>
    <dbReference type="NCBI Taxonomy" id="329"/>
    <lineage>
        <taxon>Bacteria</taxon>
        <taxon>Pseudomonadati</taxon>
        <taxon>Pseudomonadota</taxon>
        <taxon>Betaproteobacteria</taxon>
        <taxon>Burkholderiales</taxon>
        <taxon>Burkholderiaceae</taxon>
        <taxon>Ralstonia</taxon>
    </lineage>
</organism>
<dbReference type="OrthoDB" id="9157426at2"/>
<keyword evidence="2" id="KW-0732">Signal</keyword>
<evidence type="ECO:0000256" key="1">
    <source>
        <dbReference type="SAM" id="MobiDB-lite"/>
    </source>
</evidence>
<feature type="region of interest" description="Disordered" evidence="1">
    <location>
        <begin position="21"/>
        <end position="64"/>
    </location>
</feature>
<gene>
    <name evidence="3" type="ORF">C0Q88_18100</name>
</gene>
<dbReference type="Proteomes" id="UP000234456">
    <property type="component" value="Unassembled WGS sequence"/>
</dbReference>
<evidence type="ECO:0000313" key="3">
    <source>
        <dbReference type="EMBL" id="PLC41496.1"/>
    </source>
</evidence>
<evidence type="ECO:0008006" key="5">
    <source>
        <dbReference type="Google" id="ProtNLM"/>
    </source>
</evidence>
<reference evidence="3 4" key="1">
    <citation type="submission" date="2017-12" db="EMBL/GenBank/DDBJ databases">
        <title>Draft genome sequence of Ralstonia pickettii 52.</title>
        <authorList>
            <person name="Zheng B."/>
        </authorList>
    </citation>
    <scope>NUCLEOTIDE SEQUENCE [LARGE SCALE GENOMIC DNA]</scope>
    <source>
        <strain evidence="3 4">52</strain>
    </source>
</reference>
<dbReference type="RefSeq" id="WP_102066724.1">
    <property type="nucleotide sequence ID" value="NZ_PKQE01000004.1"/>
</dbReference>
<feature type="chain" id="PRO_5014846532" description="Lipoprotein" evidence="2">
    <location>
        <begin position="17"/>
        <end position="149"/>
    </location>
</feature>
<dbReference type="AlphaFoldDB" id="A0A2N4TP72"/>
<proteinExistence type="predicted"/>
<name>A0A2N4TP72_RALPI</name>
<dbReference type="PROSITE" id="PS51257">
    <property type="entry name" value="PROKAR_LIPOPROTEIN"/>
    <property type="match status" value="1"/>
</dbReference>
<comment type="caution">
    <text evidence="3">The sequence shown here is derived from an EMBL/GenBank/DDBJ whole genome shotgun (WGS) entry which is preliminary data.</text>
</comment>
<evidence type="ECO:0000256" key="2">
    <source>
        <dbReference type="SAM" id="SignalP"/>
    </source>
</evidence>
<feature type="signal peptide" evidence="2">
    <location>
        <begin position="1"/>
        <end position="16"/>
    </location>
</feature>
<evidence type="ECO:0000313" key="4">
    <source>
        <dbReference type="Proteomes" id="UP000234456"/>
    </source>
</evidence>
<sequence>MTKPLLLAALTVLALAGCGRSDDAHKPAAPAPASAPAAPAPGASNAANSANAPTASAPAVSEAEQAKAVDLARAAIEKYKLTTLPQECLSFVVDRADDTHNSVEVLENHTPACGGDPNTAPRVVTLLIDKNTGALQKDDPASGEYVPLK</sequence>
<protein>
    <recommendedName>
        <fullName evidence="5">Lipoprotein</fullName>
    </recommendedName>
</protein>
<dbReference type="EMBL" id="PKQE01000004">
    <property type="protein sequence ID" value="PLC41496.1"/>
    <property type="molecule type" value="Genomic_DNA"/>
</dbReference>